<feature type="coiled-coil region" evidence="1">
    <location>
        <begin position="945"/>
        <end position="972"/>
    </location>
</feature>
<keyword evidence="1" id="KW-0175">Coiled coil</keyword>
<evidence type="ECO:0000256" key="1">
    <source>
        <dbReference type="SAM" id="Coils"/>
    </source>
</evidence>
<reference evidence="2" key="2">
    <citation type="journal article" date="2023" name="Infect Dis Poverty">
        <title>Chromosome-scale genome of the human blood fluke Schistosoma mekongi and its implications for public health.</title>
        <authorList>
            <person name="Zhou M."/>
            <person name="Xu L."/>
            <person name="Xu D."/>
            <person name="Chen W."/>
            <person name="Khan J."/>
            <person name="Hu Y."/>
            <person name="Huang H."/>
            <person name="Wei H."/>
            <person name="Zhang Y."/>
            <person name="Chusongsang P."/>
            <person name="Tanasarnprasert K."/>
            <person name="Hu X."/>
            <person name="Limpanont Y."/>
            <person name="Lv Z."/>
        </authorList>
    </citation>
    <scope>NUCLEOTIDE SEQUENCE</scope>
    <source>
        <strain evidence="2">LV_2022a</strain>
    </source>
</reference>
<dbReference type="EMBL" id="JALJAT010000012">
    <property type="protein sequence ID" value="KAK4467565.1"/>
    <property type="molecule type" value="Genomic_DNA"/>
</dbReference>
<feature type="non-terminal residue" evidence="2">
    <location>
        <position position="1"/>
    </location>
</feature>
<comment type="caution">
    <text evidence="2">The sequence shown here is derived from an EMBL/GenBank/DDBJ whole genome shotgun (WGS) entry which is preliminary data.</text>
</comment>
<keyword evidence="3" id="KW-1185">Reference proteome</keyword>
<evidence type="ECO:0000313" key="3">
    <source>
        <dbReference type="Proteomes" id="UP001292079"/>
    </source>
</evidence>
<evidence type="ECO:0000313" key="2">
    <source>
        <dbReference type="EMBL" id="KAK4467565.1"/>
    </source>
</evidence>
<dbReference type="Proteomes" id="UP001292079">
    <property type="component" value="Unassembled WGS sequence"/>
</dbReference>
<reference evidence="2" key="1">
    <citation type="submission" date="2022-04" db="EMBL/GenBank/DDBJ databases">
        <authorList>
            <person name="Xu L."/>
            <person name="Lv Z."/>
        </authorList>
    </citation>
    <scope>NUCLEOTIDE SEQUENCE</scope>
    <source>
        <strain evidence="2">LV_2022a</strain>
    </source>
</reference>
<name>A0AAE1Z5M6_SCHME</name>
<organism evidence="2 3">
    <name type="scientific">Schistosoma mekongi</name>
    <name type="common">Parasitic worm</name>
    <dbReference type="NCBI Taxonomy" id="38744"/>
    <lineage>
        <taxon>Eukaryota</taxon>
        <taxon>Metazoa</taxon>
        <taxon>Spiralia</taxon>
        <taxon>Lophotrochozoa</taxon>
        <taxon>Platyhelminthes</taxon>
        <taxon>Trematoda</taxon>
        <taxon>Digenea</taxon>
        <taxon>Strigeidida</taxon>
        <taxon>Schistosomatoidea</taxon>
        <taxon>Schistosomatidae</taxon>
        <taxon>Schistosoma</taxon>
    </lineage>
</organism>
<sequence>MSVSESKDKSFQYSYHNNLGTFKPNTSGINVAQYMSSKGSKPGDAILNRKPVSEPIPRRHPEISIFDSRVESPQNFKYHLKKLHLAVNKILENDRITQNRTSSKKHFKGNQEAYEKMLDAVRNLSSFLQRQTISSSSDYKRISNKMQSCFPTKVRSKSTTYDDSVNRRKNLAGKLGLRLKSVRRTASLTKRPRSPVHYSVFPYSVFDRRHSPCSEQLTNTGGRGKLQRKAIHEFLVTKDVFVNSNETENFHGSQVLTHPEIACLEAELLHRDTLIKYLSDKLLKMHQDNNRIFSEYELQEASLTNHLRLLRSRLTETSYNRDQPCTITNLTTNNNLYTGYIQSPSQHVNYNITDSIVHHFATEISHKLLHSNINADSSSDMDKDKRLQQSLLFELKELGFATQNLLTYWEIKSREISYPLVCQHFFEALLNFFIVSIKSCFGTESNKFMDSNLEELQERAVKSEQHVTELSYEIKNYQTQLDKLNGQFTRSLEEVSIERLKRKQIGTESNLSVNSYFIPLVNFLPRVASFSNIENISTVNNKFIMTDEYQCEISVDTESDCRDHGDALNLISLGTKNIGLAKPTIMPVCVPSRDYSISNLLQRLRVLLSSKESELKGTDLHKSKLWRVHKEEYETLCCVYNILEKFHLNKQSSGSLSSLKSFGLVEPQSSLSTKTYFVPEPVIIGIDKTTSTDELFPVFEAHSATTFDKDATIVTDLSTTTMFSNHHQVKNNLESIGLNSYNREDKREAITVKSSRKEKSCAKYSTKPICFTDTYTPTCGPLTSSICKIYNYQLQAQQLRQMNDQTTPEGDLMKTTLLAKSVLRELQGKFKHLKDSCVQFVSQFKIFNRVICDQLKLVISVFDKYKSIMSSYSFHKYTDVCGSQKPTEPLTDLSLLTDTPCTRMPLGYRNAAKAKYNRSSWSSFEVTPSVAIKHVSPVLNSELSVDNCSSELSQLKLKFEALQSELWKYESEVGILRSNLLDIENHIKLAISNHHFVELQHILDGGERFDVNSLTKAFLGKVATIISHHKRNVVNQSGKIGDKFLCQDIDKESYPLQTSHFLPDGKELIEKRILYSAQQSLLRLTSLHQMLQKETFYKLQYFRRQTDEHCYLVNKEIDKLFEESSDSFSFVDINDEIFLDLDYLFSNILSFSQCSFFCPLFGVHSRSFHYFSQFRDLLNSRSLHSCISCRSTNSSAHTFIGNFCLSCIPFLYVSNFHPSSLKSVPHVIENYGVGECFVTDCTLISDYSNTVCSNNISQRETAFVDSFSSERDYDCILAESERNRLCHLLWTLRFNCSNKFEGNDCDLFAYQHSSTEFMNMWLSFFIDGLFKEILEHLSKSTSSLSVSSLIGCIYRFVTGNYESVIFVKGQNISNLSKRLYEFLNLFTSTHGHLVNDYHVEQKLRAVQSKLEKTQFESELLCFENLCLKKQNFLLSSKDYPTSMSSGDFVASFWKDVKTNTNDSESLTSSSLPIQDECQLIIMKSNMIANYEFDTSTLLFRNSLEQQLCALKHVISVTFNGLSNQVESMIIKMQLIKSKMKDFRHFQQLIDEQKNYSLDNRKCFNRLETELTNFQRRNDEWAINVNSMFDSLSLLMTNHSYKDVTTELSSNCNTSELSTRHYSTNVQHPSEIMLNFDLFIKDFQDQVSKIAVTKNQCDHLSSEVIRLQTSINRQNSQIDIYANVVNNLVAKIFEMSTEILELNVTDDDGNDNKINFERNQCLNENSSRRLNTEIELTMKKIEVCLDQLNSLRLKLKARKQEDKMEERKLEISESEAMKTLDQNNGNADGNTKNVCSTHQYTILNQRNQYIEPVDECINSHLQSTFHYKTLLQKEPTSGQTTSSFTSTTSFLHTKQISGISDSSNLIYPRRAEKTSIDELSGSVDHLRNLHELRSLAKYLLDQYHIVTSELELQSNTNWCLRQRLEKVNSQLNQLTGLLNKNSQALSSIEESLNMTMDESSSYSRNYDGICQKFLCNLRNKHKINGRLLDFTPASDKYSVEYCYAPYLQTIGNKFTSKSEVSSMRSRISDSDHFIINEMFLPVKMMQSVSSQTVKHRNGSCFPSRNFACGPILKRLSGRHHSRRRHQLSSVCAKQSFNNPKQFSHRVNYKESRNTDIAILPIASIRSSEQLDKKNDTNINVFSSHWDKLETGQ</sequence>
<protein>
    <submittedName>
        <fullName evidence="2">Uncharacterized protein</fullName>
    </submittedName>
</protein>
<gene>
    <name evidence="2" type="ORF">MN116_008837</name>
</gene>
<proteinExistence type="predicted"/>
<feature type="coiled-coil region" evidence="1">
    <location>
        <begin position="446"/>
        <end position="494"/>
    </location>
</feature>
<accession>A0AAE1Z5M6</accession>